<dbReference type="InterPro" id="IPR005183">
    <property type="entry name" value="DUF305_CopM-like"/>
</dbReference>
<gene>
    <name evidence="1" type="ORF">MYCOZU2_03303</name>
</gene>
<dbReference type="Proteomes" id="UP000198286">
    <property type="component" value="Chromosome"/>
</dbReference>
<dbReference type="Gene3D" id="1.20.1260.10">
    <property type="match status" value="1"/>
</dbReference>
<dbReference type="AlphaFoldDB" id="A0A220XVY0"/>
<sequence length="147" mass="15991">MFAQHMIPHHQQAIEMSDIVLGKQGIDARVVDLANQIKAAQGPEIEQMQTWLGQWGTPSQTMMPTRSAMPGMSGMSDEDMAALKNAQGVEASRLFLTQMIQHHRGAIAMAQDEVNSGGYPAATAMARSIIASQQQEIDTMQKLLASL</sequence>
<evidence type="ECO:0000313" key="2">
    <source>
        <dbReference type="Proteomes" id="UP000198286"/>
    </source>
</evidence>
<dbReference type="Pfam" id="PF03713">
    <property type="entry name" value="DUF305"/>
    <property type="match status" value="1"/>
</dbReference>
<keyword evidence="1" id="KW-0449">Lipoprotein</keyword>
<protein>
    <submittedName>
        <fullName evidence="1">Lipoprotein</fullName>
    </submittedName>
</protein>
<name>A0A220XVY0_MYCIT</name>
<dbReference type="InterPro" id="IPR012347">
    <property type="entry name" value="Ferritin-like"/>
</dbReference>
<accession>A0A220XVY0</accession>
<proteinExistence type="predicted"/>
<organism evidence="1 2">
    <name type="scientific">Mycobacterium intracellulare subsp. chimaera</name>
    <dbReference type="NCBI Taxonomy" id="222805"/>
    <lineage>
        <taxon>Bacteria</taxon>
        <taxon>Bacillati</taxon>
        <taxon>Actinomycetota</taxon>
        <taxon>Actinomycetes</taxon>
        <taxon>Mycobacteriales</taxon>
        <taxon>Mycobacteriaceae</taxon>
        <taxon>Mycobacterium</taxon>
        <taxon>Mycobacterium avium complex (MAC)</taxon>
    </lineage>
</organism>
<dbReference type="PANTHER" id="PTHR36933">
    <property type="entry name" value="SLL0788 PROTEIN"/>
    <property type="match status" value="1"/>
</dbReference>
<dbReference type="PANTHER" id="PTHR36933:SF1">
    <property type="entry name" value="SLL0788 PROTEIN"/>
    <property type="match status" value="1"/>
</dbReference>
<evidence type="ECO:0000313" key="1">
    <source>
        <dbReference type="EMBL" id="ASL15691.1"/>
    </source>
</evidence>
<reference evidence="1 2" key="1">
    <citation type="journal article" date="2017" name="Lancet Infect. Dis.">
        <title>Global outbreak of severe Mycobacterium chimaera disease after cardiac surgery: a molecular epidemiological study.</title>
        <authorList>
            <person name="van Ingen J."/>
            <person name="Kohl T."/>
            <person name="Kranzer K."/>
            <person name="Hasse B."/>
            <person name="Keller P."/>
            <person name="Szafranska A."/>
            <person name="Hillemann D."/>
            <person name="Chand M."/>
            <person name="Schreiber P."/>
            <person name="Sommerstein R."/>
            <person name="Berger C."/>
            <person name="Genoni M."/>
            <person name="Ruegg C."/>
            <person name="Troillet N."/>
            <person name="Widmer A.F."/>
            <person name="Becker S.L."/>
            <person name="Herrmann M."/>
            <person name="Eckmanns T."/>
            <person name="Haller S."/>
            <person name="Hoeller C."/>
            <person name="Debast S.B."/>
            <person name="Wolfhagen M.J."/>
            <person name="Hopman J."/>
            <person name="Kluytmans J."/>
            <person name="Langelaar M."/>
            <person name="Notermans D.W."/>
            <person name="ten Oever J."/>
            <person name="van den Barselaar P."/>
            <person name="Vonk A.B.A."/>
            <person name="Vos M.C."/>
            <person name="Ahmed N."/>
            <person name="Brown T."/>
            <person name="Crook D."/>
            <person name="Lamagni T."/>
            <person name="Phin N."/>
            <person name="Smith E.G."/>
            <person name="Zambon M."/>
            <person name="Serr A."/>
            <person name="Goetting T."/>
            <person name="Ebner W."/>
            <person name="Thuermer A."/>
            <person name="Utpatel C."/>
            <person name="Sproer C."/>
            <person name="Bunk B."/>
            <person name="Nubel U."/>
            <person name="Bloemberg G."/>
            <person name="Bottger E."/>
            <person name="Niemann S."/>
            <person name="Wagner D."/>
            <person name="Sax H."/>
        </authorList>
    </citation>
    <scope>NUCLEOTIDE SEQUENCE [LARGE SCALE GENOMIC DNA]</scope>
    <source>
        <strain evidence="1 2">ZUERICH-2</strain>
    </source>
</reference>
<dbReference type="EMBL" id="CP015267">
    <property type="protein sequence ID" value="ASL15691.1"/>
    <property type="molecule type" value="Genomic_DNA"/>
</dbReference>